<dbReference type="Pfam" id="PF18701">
    <property type="entry name" value="DUF5641"/>
    <property type="match status" value="1"/>
</dbReference>
<evidence type="ECO:0000259" key="5">
    <source>
        <dbReference type="PROSITE" id="PS50994"/>
    </source>
</evidence>
<keyword evidence="2" id="KW-0175">Coiled coil</keyword>
<keyword evidence="1" id="KW-0863">Zinc-finger</keyword>
<reference evidence="6" key="2">
    <citation type="submission" date="2025-05" db="UniProtKB">
        <authorList>
            <consortium name="EnsemblMetazoa"/>
        </authorList>
    </citation>
    <scope>IDENTIFICATION</scope>
    <source>
        <strain evidence="6">Foshan</strain>
    </source>
</reference>
<dbReference type="Gene3D" id="3.30.420.10">
    <property type="entry name" value="Ribonuclease H-like superfamily/Ribonuclease H"/>
    <property type="match status" value="1"/>
</dbReference>
<dbReference type="PROSITE" id="PS50994">
    <property type="entry name" value="INTEGRASE"/>
    <property type="match status" value="1"/>
</dbReference>
<evidence type="ECO:0008006" key="8">
    <source>
        <dbReference type="Google" id="ProtNLM"/>
    </source>
</evidence>
<dbReference type="InterPro" id="IPR036875">
    <property type="entry name" value="Znf_CCHC_sf"/>
</dbReference>
<dbReference type="CDD" id="cd01644">
    <property type="entry name" value="RT_pepA17"/>
    <property type="match status" value="1"/>
</dbReference>
<dbReference type="Pfam" id="PF03564">
    <property type="entry name" value="DUF1759"/>
    <property type="match status" value="1"/>
</dbReference>
<protein>
    <recommendedName>
        <fullName evidence="8">Endonuclease</fullName>
    </recommendedName>
</protein>
<dbReference type="EnsemblMetazoa" id="AALFPA23_018418.R27020">
    <property type="protein sequence ID" value="AALFPA23_018418.P27020"/>
    <property type="gene ID" value="AALFPA23_018418"/>
</dbReference>
<dbReference type="SUPFAM" id="SSF53098">
    <property type="entry name" value="Ribonuclease H-like"/>
    <property type="match status" value="1"/>
</dbReference>
<keyword evidence="7" id="KW-1185">Reference proteome</keyword>
<feature type="domain" description="Integrase catalytic" evidence="5">
    <location>
        <begin position="1467"/>
        <end position="1663"/>
    </location>
</feature>
<dbReference type="SUPFAM" id="SSF57756">
    <property type="entry name" value="Retrovirus zinc finger-like domains"/>
    <property type="match status" value="1"/>
</dbReference>
<feature type="coiled-coil region" evidence="2">
    <location>
        <begin position="53"/>
        <end position="83"/>
    </location>
</feature>
<evidence type="ECO:0000313" key="7">
    <source>
        <dbReference type="Proteomes" id="UP000069940"/>
    </source>
</evidence>
<name>A0ABM1ZH25_AEDAL</name>
<proteinExistence type="predicted"/>
<dbReference type="InterPro" id="IPR001878">
    <property type="entry name" value="Znf_CCHC"/>
</dbReference>
<dbReference type="PANTHER" id="PTHR47331:SF1">
    <property type="entry name" value="GAG-LIKE PROTEIN"/>
    <property type="match status" value="1"/>
</dbReference>
<accession>A0ABM1ZH25</accession>
<dbReference type="InterPro" id="IPR021109">
    <property type="entry name" value="Peptidase_aspartic_dom_sf"/>
</dbReference>
<evidence type="ECO:0000313" key="6">
    <source>
        <dbReference type="EnsemblMetazoa" id="AALFPA23_018418.P27020"/>
    </source>
</evidence>
<dbReference type="Pfam" id="PF05380">
    <property type="entry name" value="Peptidase_A17"/>
    <property type="match status" value="1"/>
</dbReference>
<dbReference type="InterPro" id="IPR040676">
    <property type="entry name" value="DUF5641"/>
</dbReference>
<feature type="region of interest" description="Disordered" evidence="3">
    <location>
        <begin position="446"/>
        <end position="475"/>
    </location>
</feature>
<dbReference type="Proteomes" id="UP000069940">
    <property type="component" value="Unassembled WGS sequence"/>
</dbReference>
<reference evidence="7" key="1">
    <citation type="journal article" date="2015" name="Proc. Natl. Acad. Sci. U.S.A.">
        <title>Genome sequence of the Asian Tiger mosquito, Aedes albopictus, reveals insights into its biology, genetics, and evolution.</title>
        <authorList>
            <person name="Chen X.G."/>
            <person name="Jiang X."/>
            <person name="Gu J."/>
            <person name="Xu M."/>
            <person name="Wu Y."/>
            <person name="Deng Y."/>
            <person name="Zhang C."/>
            <person name="Bonizzoni M."/>
            <person name="Dermauw W."/>
            <person name="Vontas J."/>
            <person name="Armbruster P."/>
            <person name="Huang X."/>
            <person name="Yang Y."/>
            <person name="Zhang H."/>
            <person name="He W."/>
            <person name="Peng H."/>
            <person name="Liu Y."/>
            <person name="Wu K."/>
            <person name="Chen J."/>
            <person name="Lirakis M."/>
            <person name="Topalis P."/>
            <person name="Van Leeuwen T."/>
            <person name="Hall A.B."/>
            <person name="Jiang X."/>
            <person name="Thorpe C."/>
            <person name="Mueller R.L."/>
            <person name="Sun C."/>
            <person name="Waterhouse R.M."/>
            <person name="Yan G."/>
            <person name="Tu Z.J."/>
            <person name="Fang X."/>
            <person name="James A.A."/>
        </authorList>
    </citation>
    <scope>NUCLEOTIDE SEQUENCE [LARGE SCALE GENOMIC DNA]</scope>
    <source>
        <strain evidence="7">Foshan</strain>
    </source>
</reference>
<dbReference type="InterPro" id="IPR043502">
    <property type="entry name" value="DNA/RNA_pol_sf"/>
</dbReference>
<evidence type="ECO:0000256" key="1">
    <source>
        <dbReference type="PROSITE-ProRule" id="PRU00047"/>
    </source>
</evidence>
<dbReference type="InterPro" id="IPR036397">
    <property type="entry name" value="RNaseH_sf"/>
</dbReference>
<evidence type="ECO:0000256" key="2">
    <source>
        <dbReference type="SAM" id="Coils"/>
    </source>
</evidence>
<dbReference type="SUPFAM" id="SSF56672">
    <property type="entry name" value="DNA/RNA polymerases"/>
    <property type="match status" value="1"/>
</dbReference>
<dbReference type="SMART" id="SM00343">
    <property type="entry name" value="ZnF_C2HC"/>
    <property type="match status" value="1"/>
</dbReference>
<organism evidence="6 7">
    <name type="scientific">Aedes albopictus</name>
    <name type="common">Asian tiger mosquito</name>
    <name type="synonym">Stegomyia albopicta</name>
    <dbReference type="NCBI Taxonomy" id="7160"/>
    <lineage>
        <taxon>Eukaryota</taxon>
        <taxon>Metazoa</taxon>
        <taxon>Ecdysozoa</taxon>
        <taxon>Arthropoda</taxon>
        <taxon>Hexapoda</taxon>
        <taxon>Insecta</taxon>
        <taxon>Pterygota</taxon>
        <taxon>Neoptera</taxon>
        <taxon>Endopterygota</taxon>
        <taxon>Diptera</taxon>
        <taxon>Nematocera</taxon>
        <taxon>Culicoidea</taxon>
        <taxon>Culicidae</taxon>
        <taxon>Culicinae</taxon>
        <taxon>Aedini</taxon>
        <taxon>Aedes</taxon>
        <taxon>Stegomyia</taxon>
    </lineage>
</organism>
<evidence type="ECO:0000259" key="4">
    <source>
        <dbReference type="PROSITE" id="PS50158"/>
    </source>
</evidence>
<evidence type="ECO:0000256" key="3">
    <source>
        <dbReference type="SAM" id="MobiDB-lite"/>
    </source>
</evidence>
<dbReference type="InterPro" id="IPR041588">
    <property type="entry name" value="Integrase_H2C2"/>
</dbReference>
<dbReference type="InterPro" id="IPR005312">
    <property type="entry name" value="DUF1759"/>
</dbReference>
<keyword evidence="1" id="KW-0862">Zinc</keyword>
<dbReference type="PANTHER" id="PTHR47331">
    <property type="entry name" value="PHD-TYPE DOMAIN-CONTAINING PROTEIN"/>
    <property type="match status" value="1"/>
</dbReference>
<dbReference type="InterPro" id="IPR008042">
    <property type="entry name" value="Retrotrans_Pao"/>
</dbReference>
<feature type="domain" description="CCHC-type" evidence="4">
    <location>
        <begin position="370"/>
        <end position="385"/>
    </location>
</feature>
<dbReference type="Gene3D" id="2.40.70.10">
    <property type="entry name" value="Acid Proteases"/>
    <property type="match status" value="1"/>
</dbReference>
<dbReference type="CDD" id="cd00303">
    <property type="entry name" value="retropepsin_like"/>
    <property type="match status" value="1"/>
</dbReference>
<dbReference type="GeneID" id="134286944"/>
<keyword evidence="1" id="KW-0479">Metal-binding</keyword>
<dbReference type="InterPro" id="IPR012337">
    <property type="entry name" value="RNaseH-like_sf"/>
</dbReference>
<sequence>MKKSSLRKNTLHHKSLLRRRSNILGSARLIKLFDEQYDPETQVNQVPLRIERLDELWRNFESVQDEIEVIENEQEDFAESRQEFHDLYFALKASLTTKLPRNNPMPVNQEPRIVQHVAPPPVQQIMSVKLPELKMPEFDGQPEQWIEFRDLFKSVIHSNVQLSAVQKLHYLRSSLKGDASRLIASIAITADNYAIAWKTICDRYENTNYLVKQHMSALFRVPSVRKGTSSALSELADEFNRHVGILDKLENIDAHWNSFLVERLSSLLDEKSLIEWETQCSEEESPQYTDLLEFIRKRSRTLQKCSTSCNSSSTVQVKPTKAKSTSSHVVSENVVKCPSCKQAHALVQCDAFIKLNPNNRLDFAKKHRLCINCLRGGHMAKDCRSSLCRTCGKKHHSMLHLPTPVSNSAVITPPNEEQMPNTSVYSYLFYSNHYISTAPVSRNDSSLHAAIDQPPSPSPVVSLDRNESEPTPYCAQPPQPLPPATSLTQANNTFESIVFLSTAVVRVRDVNNVYHYARALLDSGSQSNFVSESLCQKLDLKRIRISLPVSGIGQATVNVHYKVNIALASRFGGFEQEIDCLVLPKLTVSLPSRSVDISRWTIPRNLPLADPRFNISHGVDLIVGAELFFALLESQRLTLADGFPILQKTVLWYVVSGTSPAEAQKTVVCHVATEQDLNAQLERMWEVDDFDVGRALTQEEQHVEDHFMRTVSRDDTGRYVVRLPLRESSIPFLGDSYKAAANRFSMMEKRFAKDDELRVEYTQFMEEYLRLGHMEECSRVDGPQFYLPHHAVRRPESTTTKTRVVFDASSKSHGQLSLNDVLFTGPTVQPTLLAVVVNFRLPRYVFSADAEKMFRQVWVHPDDRRFQSVVWRSDPSQPLKHYHLKTVTYGLASSPYQAARVLNKLAEDDGDQYPLAAPVVTKRFYVDDAFAGGDILEEVAETCQQLQELLARGGFTLRKWSANDPTVLRHIPSELHGATSPTEIGRSMATKALGLQWNPITDKLSFQVPDLENLDIVTKRAVVSEMSRLFDPLGLLGPVVISARMFVQGLWAKRLTWDEELCEEESLWWQLFREDLAQLKKIAVPRHVMSNYHREYQLHCFCDASSKGYGCCVYVVGPNMDGEIESKLLIAKSRVAPLRGLSIPRLELCAAVLGSQLVHNLRTTTDFDGSAVFWSDSTVVLHWIQSPPSDWKVFVSNRVAEVQRLARELPWNYVPSELNPADRISRGTNPSQIIDDSLWWHGPPFLRQEAESWPDFPSKPTTTQDTELEKRVVVALVTNPIDDSIFERYSDLGKLLRTVAMCIRFGSNCRRPKAERVYGNLTPPEIDGALKAMVRLAQVSSFSKEIHLLKRSKLDFEAKSPLRNLNVFLDQFDLLRLDGLLKNSPGPYDSKFPLILPANHRISFLIARSLHVRTAHAGPSLLLATMRQRFWPVRGRELVRRVVRKCITCFRCRPTDYHQQMAPLPAARVAPSRVFSKAGLDYCGPFSVRPLYGRGANVKMYVAIFVCLAVKAVHFEIVPSLTSAACINAIKRFVARRGRLIELHCDNATAFVGADRELKSLRRQYLEQFKTDEWKDYCLDAGISFRFIPARSPHFGGLWEAGVKSFKYHFHRIFAANSYTLDEFTTAATHIESILNSRPLTPLTDHPDDLTVLTPGHFLVGEPMFSIPEPDMTKDPVSRLSRFQELRRSVQNFWKLWSRDYVTQLHQRSKWRTPSPNIQKGDLVLLKQEGLPPFMWNIGRVDETYTGPDGLVRVVLVRTNRGTYKRAVTEVRVLPIDDPDDQLHSTN</sequence>
<dbReference type="InterPro" id="IPR001584">
    <property type="entry name" value="Integrase_cat-core"/>
</dbReference>
<dbReference type="Pfam" id="PF17921">
    <property type="entry name" value="Integrase_H2C2"/>
    <property type="match status" value="1"/>
</dbReference>
<dbReference type="PROSITE" id="PS50158">
    <property type="entry name" value="ZF_CCHC"/>
    <property type="match status" value="1"/>
</dbReference>
<dbReference type="RefSeq" id="XP_062704640.1">
    <property type="nucleotide sequence ID" value="XM_062848656.1"/>
</dbReference>